<comment type="similarity">
    <text evidence="1">Belongs to the sulfatase family.</text>
</comment>
<dbReference type="InterPro" id="IPR000917">
    <property type="entry name" value="Sulfatase_N"/>
</dbReference>
<dbReference type="GO" id="GO:0004065">
    <property type="term" value="F:arylsulfatase activity"/>
    <property type="evidence" value="ECO:0007669"/>
    <property type="project" value="TreeGrafter"/>
</dbReference>
<name>K6YTJ9_9ALTE</name>
<dbReference type="AlphaFoldDB" id="K6YTJ9"/>
<organism evidence="3 4">
    <name type="scientific">Brumicola pallidula DSM 14239 = ACAM 615</name>
    <dbReference type="NCBI Taxonomy" id="1121922"/>
    <lineage>
        <taxon>Bacteria</taxon>
        <taxon>Pseudomonadati</taxon>
        <taxon>Pseudomonadota</taxon>
        <taxon>Gammaproteobacteria</taxon>
        <taxon>Alteromonadales</taxon>
        <taxon>Alteromonadaceae</taxon>
        <taxon>Brumicola</taxon>
    </lineage>
</organism>
<keyword evidence="4" id="KW-1185">Reference proteome</keyword>
<evidence type="ECO:0000259" key="2">
    <source>
        <dbReference type="Pfam" id="PF00884"/>
    </source>
</evidence>
<dbReference type="CDD" id="cd16025">
    <property type="entry name" value="PAS_like"/>
    <property type="match status" value="1"/>
</dbReference>
<dbReference type="InterPro" id="IPR017850">
    <property type="entry name" value="Alkaline_phosphatase_core_sf"/>
</dbReference>
<gene>
    <name evidence="3" type="primary">atsA</name>
    <name evidence="3" type="ORF">GPAL_0401</name>
</gene>
<dbReference type="PANTHER" id="PTHR42693:SF33">
    <property type="entry name" value="ARYLSULFATASE"/>
    <property type="match status" value="1"/>
</dbReference>
<sequence>MKIIKPKLKTTRTKASKADIDKFDYLFMLRNLFVSMLMVTLFGCSQMHEENQSSEKPNVLLIVVDDMGMADLGRLGGEIPTPNIDKLANQGVLFTNFHTSPVCSSTRAMLLTGVDNHKAGLGNMAEELAPNQVGQPGYEGQLNDSVVTIASLLRDEGYSTFMTGKWHLGMSLEASPWAKGFDKSFSMLAGGASHFSDMKPAYHPEPNGQAPYRQDQQIVNKLPDNFAFSSQFFTDQMISYLQQRDAHKPFFAYLSFTAPHWPIQAPQYIIDKYKGKYDIGYDVVREQRLQKQISLGIVPPQTKSIAATTAWENLSAIEKQTEARTMEVYAAMIDDLDQHIGRLITWLDDQQQLEKTVIIFMSDNGAEGHTIDQTWPRAQFPKIRKNIDERHDFSFANIGKVGSYAFIGPNWAQASSPAFRLYKGFPTEGGTRVPAFITYPAFANSKTTDEFFSVQDILPTLLEITKIKHPAPIYNGIQIEAPSGFSMLDILSDTESPHITATRVKGGEILGKYMIRKGAYKAVNIPPPHGNGNWQLYDVSTDLAEAKDLSDEYPIKLAELIVEWEKYSQENGVILPSHVSGY</sequence>
<feature type="domain" description="Sulfatase N-terminal" evidence="2">
    <location>
        <begin position="57"/>
        <end position="466"/>
    </location>
</feature>
<proteinExistence type="inferred from homology"/>
<dbReference type="RefSeq" id="WP_006008694.1">
    <property type="nucleotide sequence ID" value="NZ_AUAV01000016.1"/>
</dbReference>
<dbReference type="InterPro" id="IPR050738">
    <property type="entry name" value="Sulfatase"/>
</dbReference>
<dbReference type="STRING" id="1121922.GCA_000428905_02973"/>
<dbReference type="Gene3D" id="3.30.1120.10">
    <property type="match status" value="1"/>
</dbReference>
<comment type="caution">
    <text evidence="3">The sequence shown here is derived from an EMBL/GenBank/DDBJ whole genome shotgun (WGS) entry which is preliminary data.</text>
</comment>
<evidence type="ECO:0000313" key="3">
    <source>
        <dbReference type="EMBL" id="GAC27281.1"/>
    </source>
</evidence>
<dbReference type="Pfam" id="PF00884">
    <property type="entry name" value="Sulfatase"/>
    <property type="match status" value="1"/>
</dbReference>
<evidence type="ECO:0000313" key="4">
    <source>
        <dbReference type="Proteomes" id="UP000006251"/>
    </source>
</evidence>
<dbReference type="PANTHER" id="PTHR42693">
    <property type="entry name" value="ARYLSULFATASE FAMILY MEMBER"/>
    <property type="match status" value="1"/>
</dbReference>
<protein>
    <submittedName>
        <fullName evidence="3">Arylsulfatase</fullName>
    </submittedName>
</protein>
<dbReference type="EMBL" id="BAEQ01000009">
    <property type="protein sequence ID" value="GAC27281.1"/>
    <property type="molecule type" value="Genomic_DNA"/>
</dbReference>
<dbReference type="SUPFAM" id="SSF53649">
    <property type="entry name" value="Alkaline phosphatase-like"/>
    <property type="match status" value="1"/>
</dbReference>
<accession>K6YTJ9</accession>
<reference evidence="4" key="1">
    <citation type="journal article" date="2014" name="Environ. Microbiol.">
        <title>Comparative genomics of the marine bacterial genus Glaciecola reveals the high degree of genomic diversity and genomic characteristic for cold adaptation.</title>
        <authorList>
            <person name="Qin Q.L."/>
            <person name="Xie B.B."/>
            <person name="Yu Y."/>
            <person name="Shu Y.L."/>
            <person name="Rong J.C."/>
            <person name="Zhang Y.J."/>
            <person name="Zhao D.L."/>
            <person name="Chen X.L."/>
            <person name="Zhang X.Y."/>
            <person name="Chen B."/>
            <person name="Zhou B.C."/>
            <person name="Zhang Y.Z."/>
        </authorList>
    </citation>
    <scope>NUCLEOTIDE SEQUENCE [LARGE SCALE GENOMIC DNA]</scope>
    <source>
        <strain evidence="4">ACAM 615</strain>
    </source>
</reference>
<evidence type="ECO:0000256" key="1">
    <source>
        <dbReference type="ARBA" id="ARBA00008779"/>
    </source>
</evidence>
<dbReference type="Gene3D" id="3.40.720.10">
    <property type="entry name" value="Alkaline Phosphatase, subunit A"/>
    <property type="match status" value="1"/>
</dbReference>
<dbReference type="Proteomes" id="UP000006251">
    <property type="component" value="Unassembled WGS sequence"/>
</dbReference>